<dbReference type="GO" id="GO:0005783">
    <property type="term" value="C:endoplasmic reticulum"/>
    <property type="evidence" value="ECO:0007669"/>
    <property type="project" value="UniProtKB-SubCell"/>
</dbReference>
<dbReference type="SMART" id="SM00271">
    <property type="entry name" value="DnaJ"/>
    <property type="match status" value="1"/>
</dbReference>
<feature type="signal peptide" evidence="5">
    <location>
        <begin position="1"/>
        <end position="22"/>
    </location>
</feature>
<dbReference type="Pfam" id="PF00226">
    <property type="entry name" value="DnaJ"/>
    <property type="match status" value="1"/>
</dbReference>
<keyword evidence="8" id="KW-1185">Reference proteome</keyword>
<dbReference type="Proteomes" id="UP001377567">
    <property type="component" value="Unassembled WGS sequence"/>
</dbReference>
<dbReference type="CDD" id="cd06257">
    <property type="entry name" value="DnaJ"/>
    <property type="match status" value="1"/>
</dbReference>
<dbReference type="PANTHER" id="PTHR44140">
    <property type="entry name" value="LD25575P"/>
    <property type="match status" value="1"/>
</dbReference>
<reference evidence="7 8" key="1">
    <citation type="journal article" date="2023" name="Elife">
        <title>Identification of key yeast species and microbe-microbe interactions impacting larval growth of Drosophila in the wild.</title>
        <authorList>
            <person name="Mure A."/>
            <person name="Sugiura Y."/>
            <person name="Maeda R."/>
            <person name="Honda K."/>
            <person name="Sakurai N."/>
            <person name="Takahashi Y."/>
            <person name="Watada M."/>
            <person name="Katoh T."/>
            <person name="Gotoh A."/>
            <person name="Gotoh Y."/>
            <person name="Taniguchi I."/>
            <person name="Nakamura K."/>
            <person name="Hayashi T."/>
            <person name="Katayama T."/>
            <person name="Uemura T."/>
            <person name="Hattori Y."/>
        </authorList>
    </citation>
    <scope>NUCLEOTIDE SEQUENCE [LARGE SCALE GENOMIC DNA]</scope>
    <source>
        <strain evidence="7 8">KH-74</strain>
    </source>
</reference>
<feature type="compositionally biased region" description="Low complexity" evidence="4">
    <location>
        <begin position="523"/>
        <end position="537"/>
    </location>
</feature>
<feature type="compositionally biased region" description="Basic and acidic residues" evidence="4">
    <location>
        <begin position="607"/>
        <end position="616"/>
    </location>
</feature>
<keyword evidence="3" id="KW-0256">Endoplasmic reticulum</keyword>
<dbReference type="GO" id="GO:0034975">
    <property type="term" value="P:protein folding in endoplasmic reticulum"/>
    <property type="evidence" value="ECO:0007669"/>
    <property type="project" value="TreeGrafter"/>
</dbReference>
<evidence type="ECO:0000256" key="1">
    <source>
        <dbReference type="ARBA" id="ARBA00004240"/>
    </source>
</evidence>
<comment type="caution">
    <text evidence="7">The sequence shown here is derived from an EMBL/GenBank/DDBJ whole genome shotgun (WGS) entry which is preliminary data.</text>
</comment>
<feature type="chain" id="PRO_5043641259" evidence="5">
    <location>
        <begin position="23"/>
        <end position="648"/>
    </location>
</feature>
<feature type="compositionally biased region" description="Gly residues" evidence="4">
    <location>
        <begin position="618"/>
        <end position="627"/>
    </location>
</feature>
<protein>
    <submittedName>
        <fullName evidence="7">Jem1 protein</fullName>
    </submittedName>
</protein>
<evidence type="ECO:0000256" key="5">
    <source>
        <dbReference type="SAM" id="SignalP"/>
    </source>
</evidence>
<evidence type="ECO:0000259" key="6">
    <source>
        <dbReference type="PROSITE" id="PS50076"/>
    </source>
</evidence>
<dbReference type="AlphaFoldDB" id="A0AAV5S6A3"/>
<name>A0AAV5S6A3_MAUHU</name>
<evidence type="ECO:0000256" key="4">
    <source>
        <dbReference type="SAM" id="MobiDB-lite"/>
    </source>
</evidence>
<dbReference type="InterPro" id="IPR036869">
    <property type="entry name" value="J_dom_sf"/>
</dbReference>
<evidence type="ECO:0000256" key="3">
    <source>
        <dbReference type="ARBA" id="ARBA00022824"/>
    </source>
</evidence>
<dbReference type="PROSITE" id="PS50076">
    <property type="entry name" value="DNAJ_2"/>
    <property type="match status" value="1"/>
</dbReference>
<gene>
    <name evidence="7" type="ORF">DAKH74_048050</name>
</gene>
<evidence type="ECO:0000313" key="8">
    <source>
        <dbReference type="Proteomes" id="UP001377567"/>
    </source>
</evidence>
<feature type="domain" description="J" evidence="6">
    <location>
        <begin position="548"/>
        <end position="618"/>
    </location>
</feature>
<dbReference type="InterPro" id="IPR051727">
    <property type="entry name" value="DnaJ_C3_Co-chaperones"/>
</dbReference>
<feature type="region of interest" description="Disordered" evidence="4">
    <location>
        <begin position="523"/>
        <end position="548"/>
    </location>
</feature>
<keyword evidence="2 5" id="KW-0732">Signal</keyword>
<sequence>MTSRILLQLCALLVLLYSKSAAATSDSKPGKCSLEHFQSQTRDLKRFDSGDLSKYQQVAAKLEPCLDETHRDLLLFNNEIHYKMGLIHLSMGNDMKAIKSFEGLQSLGDSYYNLSKTRLSDLYVEFGLWLKLKELIPEDDTGEIFESLNKTLYEKINDPDKLSTIDDELVPMLNISPYDLDTLTIRADFLFHKLFTTKTLNDITSAYEIVRIYDVILEKHKIALTLDQRIEIHYTAALLQLLILNSEPTLHLRKCLAIDMDYKPCKDLSLLVSRLNKINPSRSQLFDTQSYALGSNVDWKKVSDYYLSKKRENIVNYQWINNKITELVNSNTDLLITNRPVTKGLFKFNPETPLVDDAANFSFFRFIDIIVCEASMQLTHTNDPDKKKNKKAADHFCKKALKLTLNDDEWNQFMDAMNKKETQLPDEFTTNLWNTYPTLATYMVEKIISRKNFRGGNEHLQTHIIKFFQDNELFGAENPVIKAQASVIKQVFEKKQKLDQQRQRQQQQQHQQQQFNFFQQFANGQHGQQQQYQQRAPPQQPGHNPDKDYYKILGVAKDANTKDIRKAYLNLTKKYHPDKQGSLSEDEQKKVHEKMSEINEAYEFLSDDSKRNEYDQGRAGGRPGGQNQGFNFQGQGNPFPFGNMRRGF</sequence>
<dbReference type="PANTHER" id="PTHR44140:SF2">
    <property type="entry name" value="LD25575P"/>
    <property type="match status" value="1"/>
</dbReference>
<dbReference type="EMBL" id="BTGD01000020">
    <property type="protein sequence ID" value="GMM58189.1"/>
    <property type="molecule type" value="Genomic_DNA"/>
</dbReference>
<organism evidence="7 8">
    <name type="scientific">Maudiozyma humilis</name>
    <name type="common">Sour dough yeast</name>
    <name type="synonym">Kazachstania humilis</name>
    <dbReference type="NCBI Taxonomy" id="51915"/>
    <lineage>
        <taxon>Eukaryota</taxon>
        <taxon>Fungi</taxon>
        <taxon>Dikarya</taxon>
        <taxon>Ascomycota</taxon>
        <taxon>Saccharomycotina</taxon>
        <taxon>Saccharomycetes</taxon>
        <taxon>Saccharomycetales</taxon>
        <taxon>Saccharomycetaceae</taxon>
        <taxon>Maudiozyma</taxon>
    </lineage>
</organism>
<dbReference type="InterPro" id="IPR001623">
    <property type="entry name" value="DnaJ_domain"/>
</dbReference>
<proteinExistence type="predicted"/>
<accession>A0AAV5S6A3</accession>
<dbReference type="SUPFAM" id="SSF46565">
    <property type="entry name" value="Chaperone J-domain"/>
    <property type="match status" value="1"/>
</dbReference>
<feature type="compositionally biased region" description="Low complexity" evidence="4">
    <location>
        <begin position="628"/>
        <end position="648"/>
    </location>
</feature>
<feature type="region of interest" description="Disordered" evidence="4">
    <location>
        <begin position="603"/>
        <end position="648"/>
    </location>
</feature>
<evidence type="ECO:0000313" key="7">
    <source>
        <dbReference type="EMBL" id="GMM58189.1"/>
    </source>
</evidence>
<dbReference type="PRINTS" id="PR00625">
    <property type="entry name" value="JDOMAIN"/>
</dbReference>
<evidence type="ECO:0000256" key="2">
    <source>
        <dbReference type="ARBA" id="ARBA00022729"/>
    </source>
</evidence>
<dbReference type="GO" id="GO:0051787">
    <property type="term" value="F:misfolded protein binding"/>
    <property type="evidence" value="ECO:0007669"/>
    <property type="project" value="TreeGrafter"/>
</dbReference>
<dbReference type="GO" id="GO:0051087">
    <property type="term" value="F:protein-folding chaperone binding"/>
    <property type="evidence" value="ECO:0007669"/>
    <property type="project" value="TreeGrafter"/>
</dbReference>
<dbReference type="Gene3D" id="1.10.287.110">
    <property type="entry name" value="DnaJ domain"/>
    <property type="match status" value="1"/>
</dbReference>
<comment type="subcellular location">
    <subcellularLocation>
        <location evidence="1">Endoplasmic reticulum</location>
    </subcellularLocation>
</comment>